<dbReference type="RefSeq" id="XP_064707876.1">
    <property type="nucleotide sequence ID" value="XM_064855976.1"/>
</dbReference>
<dbReference type="Gene3D" id="3.40.50.720">
    <property type="entry name" value="NAD(P)-binding Rossmann-like Domain"/>
    <property type="match status" value="2"/>
</dbReference>
<dbReference type="InterPro" id="IPR013217">
    <property type="entry name" value="Methyltransf_12"/>
</dbReference>
<dbReference type="InterPro" id="IPR049551">
    <property type="entry name" value="PKS_DH_C"/>
</dbReference>
<proteinExistence type="predicted"/>
<feature type="domain" description="Ketosynthase family 3 (KS3)" evidence="12">
    <location>
        <begin position="36"/>
        <end position="458"/>
    </location>
</feature>
<feature type="active site" description="Proton donor; for dehydratase activity" evidence="9">
    <location>
        <position position="1122"/>
    </location>
</feature>
<dbReference type="Pfam" id="PF14765">
    <property type="entry name" value="PS-DH"/>
    <property type="match status" value="1"/>
</dbReference>
<dbReference type="GO" id="GO:0032259">
    <property type="term" value="P:methylation"/>
    <property type="evidence" value="ECO:0007669"/>
    <property type="project" value="UniProtKB-KW"/>
</dbReference>
<dbReference type="PROSITE" id="PS00012">
    <property type="entry name" value="PHOSPHOPANTETHEINE"/>
    <property type="match status" value="1"/>
</dbReference>
<dbReference type="InterPro" id="IPR056501">
    <property type="entry name" value="NAD-bd_HRPKS_sdrA"/>
</dbReference>
<evidence type="ECO:0000256" key="9">
    <source>
        <dbReference type="PROSITE-ProRule" id="PRU01363"/>
    </source>
</evidence>
<dbReference type="SMART" id="SM00823">
    <property type="entry name" value="PKS_PP"/>
    <property type="match status" value="1"/>
</dbReference>
<dbReference type="Gene3D" id="1.10.1200.10">
    <property type="entry name" value="ACP-like"/>
    <property type="match status" value="1"/>
</dbReference>
<dbReference type="GO" id="GO:0004312">
    <property type="term" value="F:fatty acid synthase activity"/>
    <property type="evidence" value="ECO:0007669"/>
    <property type="project" value="TreeGrafter"/>
</dbReference>
<dbReference type="PROSITE" id="PS50075">
    <property type="entry name" value="CARRIER"/>
    <property type="match status" value="1"/>
</dbReference>
<dbReference type="InterPro" id="IPR042104">
    <property type="entry name" value="PKS_dehydratase_sf"/>
</dbReference>
<dbReference type="InterPro" id="IPR020843">
    <property type="entry name" value="ER"/>
</dbReference>
<evidence type="ECO:0000256" key="7">
    <source>
        <dbReference type="ARBA" id="ARBA00023268"/>
    </source>
</evidence>
<dbReference type="Proteomes" id="UP001358417">
    <property type="component" value="Unassembled WGS sequence"/>
</dbReference>
<dbReference type="SUPFAM" id="SSF51735">
    <property type="entry name" value="NAD(P)-binding Rossmann-fold domains"/>
    <property type="match status" value="2"/>
</dbReference>
<dbReference type="InterPro" id="IPR016035">
    <property type="entry name" value="Acyl_Trfase/lysoPLipase"/>
</dbReference>
<dbReference type="SUPFAM" id="SSF53901">
    <property type="entry name" value="Thiolase-like"/>
    <property type="match status" value="1"/>
</dbReference>
<dbReference type="InterPro" id="IPR049552">
    <property type="entry name" value="PKS_DH_N"/>
</dbReference>
<dbReference type="Gene3D" id="3.40.366.10">
    <property type="entry name" value="Malonyl-Coenzyme A Acyl Carrier Protein, domain 2"/>
    <property type="match status" value="1"/>
</dbReference>
<dbReference type="Gene3D" id="3.40.47.10">
    <property type="match status" value="1"/>
</dbReference>
<dbReference type="Pfam" id="PF21089">
    <property type="entry name" value="PKS_DH_N"/>
    <property type="match status" value="1"/>
</dbReference>
<dbReference type="Pfam" id="PF08659">
    <property type="entry name" value="KR"/>
    <property type="match status" value="1"/>
</dbReference>
<evidence type="ECO:0000259" key="12">
    <source>
        <dbReference type="PROSITE" id="PS52004"/>
    </source>
</evidence>
<dbReference type="Pfam" id="PF00109">
    <property type="entry name" value="ketoacyl-synt"/>
    <property type="match status" value="1"/>
</dbReference>
<feature type="region of interest" description="Disordered" evidence="10">
    <location>
        <begin position="16"/>
        <end position="36"/>
    </location>
</feature>
<feature type="region of interest" description="C-terminal hotdog fold" evidence="9">
    <location>
        <begin position="1062"/>
        <end position="1208"/>
    </location>
</feature>
<dbReference type="Pfam" id="PF00698">
    <property type="entry name" value="Acyl_transf_1"/>
    <property type="match status" value="1"/>
</dbReference>
<dbReference type="Pfam" id="PF23297">
    <property type="entry name" value="ACP_SdgA_C"/>
    <property type="match status" value="1"/>
</dbReference>
<evidence type="ECO:0000259" key="11">
    <source>
        <dbReference type="PROSITE" id="PS50075"/>
    </source>
</evidence>
<dbReference type="GO" id="GO:0008168">
    <property type="term" value="F:methyltransferase activity"/>
    <property type="evidence" value="ECO:0007669"/>
    <property type="project" value="UniProtKB-KW"/>
</dbReference>
<dbReference type="InterPro" id="IPR011032">
    <property type="entry name" value="GroES-like_sf"/>
</dbReference>
<evidence type="ECO:0000313" key="14">
    <source>
        <dbReference type="EMBL" id="KAK5055906.1"/>
    </source>
</evidence>
<evidence type="ECO:0000256" key="2">
    <source>
        <dbReference type="ARBA" id="ARBA00022553"/>
    </source>
</evidence>
<keyword evidence="2" id="KW-0597">Phosphoprotein</keyword>
<dbReference type="InterPro" id="IPR014031">
    <property type="entry name" value="Ketoacyl_synth_C"/>
</dbReference>
<dbReference type="PROSITE" id="PS52019">
    <property type="entry name" value="PKS_MFAS_DH"/>
    <property type="match status" value="1"/>
</dbReference>
<accession>A0AAV9NE82</accession>
<dbReference type="InterPro" id="IPR016036">
    <property type="entry name" value="Malonyl_transacylase_ACP-bd"/>
</dbReference>
<dbReference type="CDD" id="cd05195">
    <property type="entry name" value="enoyl_red"/>
    <property type="match status" value="1"/>
</dbReference>
<keyword evidence="5" id="KW-0521">NADP</keyword>
<comment type="caution">
    <text evidence="14">The sequence shown here is derived from an EMBL/GenBank/DDBJ whole genome shotgun (WGS) entry which is preliminary data.</text>
</comment>
<dbReference type="SMART" id="SM00829">
    <property type="entry name" value="PKS_ER"/>
    <property type="match status" value="1"/>
</dbReference>
<dbReference type="SMART" id="SM00827">
    <property type="entry name" value="PKS_AT"/>
    <property type="match status" value="1"/>
</dbReference>
<dbReference type="CDD" id="cd05274">
    <property type="entry name" value="KR_FAS_SDR_x"/>
    <property type="match status" value="1"/>
</dbReference>
<keyword evidence="8" id="KW-0012">Acyltransferase</keyword>
<dbReference type="CDD" id="cd00833">
    <property type="entry name" value="PKS"/>
    <property type="match status" value="1"/>
</dbReference>
<dbReference type="InterPro" id="IPR020806">
    <property type="entry name" value="PKS_PP-bd"/>
</dbReference>
<dbReference type="GO" id="GO:0006633">
    <property type="term" value="P:fatty acid biosynthetic process"/>
    <property type="evidence" value="ECO:0007669"/>
    <property type="project" value="InterPro"/>
</dbReference>
<sequence>MGSISNGNAVTEANRYTNGHASTNGSQQNGHPTPSLEPIAIVGMALRLPGKIHTPEALWDLIINKKTTRGPIPMSRYNVDGFYNASNRPGSVSVRHGHFLDESDAFDVLDTSLFSMSKAEVEKLDPQQRMLLEVVWECMENAGQHDWRGSNTGVFVGTWGDDWLDFLAKDPQQTGGILNTAGAGDFAISNRISYEYDLQGPSMTIKAACASSMICLHEASQALRNGECDAAIVAGTNLILTPTGTIAQCEAGVLSPTGECRTFDASANGYARGEAINAILIKRLDDALRHKDPIRAIVRSSAVNGDGRSVGLSNPNPKAHERLIRRAYEAGGLGSPSETPYVEVHGTGTTKGDPLELEAIANVFGDSQDTYIGGIKPNVGHGEGASGVTSIIKAVLALEKNQIPPQVNFVTPNPDIPFQRARLIVPLEATPWPNDRPKRISINSFGLTGANAHAILESADSYQRLSVSTESADGSDATRSHLLVFSASTGDSLKRRAADVLTYGTSHPESFKHLAHTLSNGRDHLSHRAYAISTRSHVGEIISSERVKQAPKVNFVFTGQGAQWATMGKSLIEDFPAFREDLVYLNSVLKQLPDPPSWDLSAELLNEGLRSRLDKAEFAQPLCTAIQIGLVNLLLSLGVTPSAVTGHSSGEIAAAYASGAVTAEEAIVIAFYRGLTTKLCSRKGAMAAVGIGRAEATLYLEEGVTIACENSPQSVTLSGDVNVIDSVLEQLRYDDAAVFARRLKTDGMAYHSHHMADIGPIYEKYIEAFVTAKSSTTAFFSSVTGKALDGDKLGADYWRRNLESPVKFFPAVKSMIESQGSNQLFLEIGPHSALAGPLRQIFKISSSKIKLSYSSSIVRGKNETSSILDMCGQLYLQTIPLNLGLLTTGGRILTDLPSYPWDHEASHWAENRVLREWRLRQFPPHELLGSRILEGNDFEPTWRNLLLLKDTTWLRDHKVLDDVVFPCAGYIAMAGEAARQISSREDFTIRNLLIQTALIVQDSTIELFTSLRKSHGTYANNDWYDFSIVSHNGQAWMKHCHGQVRGGGAESPMVESLPNTRPLPRRVTAPYEFFRTIGLHYGPNFQGLENLTALPGHQSALAQLANPPTTSSPYPVHPTTIDQCLQLLGMAAAEGLPRNLKKIPLPTNIDLLYIRPAKPTHQLHAEARATSVTKSGDIQGEMCLFAHDQLLLSIKDCQLSAFEQTAHLANEDSIAAARLSWRPDIDFVRIEDLMISHDKDPEEIRAIEEYGLLCTFEMQQRLRSVPDSAWQFVKFRKWIDDHVEEGQLGKNRIVQNSQDVLALSAEERLAHIIRLQDVLKCTQFVNVAELITRLLDNCEGIFDGSTEVLDIYLRDDGLTKLYGITGDRIESTDFFVSLGHTNPNLRVLEIGAGTGGTTLVALKSLTSIAGEPMYSNYTFTDISSGFFSAARERFAEFPALEFKILDISKDPISQGFEAGTYDLIVASNVIHATDYLNNTLKNVRKLLHPRGRFFLQELTPAAAKMINIIMGPLPGWWLGEADGRVTEPIISIDRWNKELLAAGFSGVEAVVRDDPVVDASVGANIIARPQQSMQDYPTITLLLRQEQLNSDPANTLIDALTDLGFGVEICEFGSPLAPYQDIISLVELDVPFFSQISRNDFENFQQIVAHLNSARLLWIMGPSQIESTNPDYSLTLGLARSVRAEMPLSFATLEADCLTNLSAHAISRVFKKFLDTANSVNPDHEFVVKNGIVHVGRYHWASVTDELTLTQDTDSFSKTFQVSRKGTFAVGSWQSRPLEVLGTSEVMIVSDFVTIGSQNSIAPNANALVCGYSGVITEIGTGVSGLQVGDRVMGLGKHGISTSLIAAASSVTKVPDDLDAEEFVTLAIPFATVVYALTHLAGINSEHSVLIHSAYSDIGAAAIKVSQSIGAEVYCTVDNDEEASHLQKITGFTSDRVFKSTNLLLAKEIKTATRDRGVDIVLNISAADHLEVSLRSLANGGKVIQLGPPEANRNIKLDMELLAGNKSISRADLSDAEDFHSKLLEEVLLLYSREPIQPISARHIFSCEEFQDALQVLQKDDKFSSVIFKLPTNHDTLQGPIAPPKLQFRGDVAYLVVGGVGGLGRAVSTYMAENGARHFIYLSRSAGSAGPHKEFFRELTVQGCTVQAFSGDIAQEADVLNVLTSAEHPIAGVLHLAMVLQDRPFLSMKHSDFLMALNPKVAGTWNLHNAMIQQNVTLDFFVMFGSISGTFGIAHQANYAAGNTFQDGFVQYRQSLGLPASVLNIGAMSGVGYVSENKSVEDYFRTAGMPFQSEEELFEALHLSLLQQHATKTPSSGVNPGYTSQSQLALGIRATKPMTDPSNHVLWKHDRRVDIYRNIEAARLADSSTNNPSATTGSSDALSLFMSSLRTSSSPLTLLDDPATLTLITLQLATFIYESMMRSTDGVDMELGRSLMALGVDSLVTIEVRNWIQRKFEVAVSTLEMLNGGSIENLGAVILARVKERFGKVVK</sequence>
<dbReference type="InterPro" id="IPR016039">
    <property type="entry name" value="Thiolase-like"/>
</dbReference>
<dbReference type="SMART" id="SM00822">
    <property type="entry name" value="PKS_KR"/>
    <property type="match status" value="1"/>
</dbReference>
<keyword evidence="15" id="KW-1185">Reference proteome</keyword>
<feature type="domain" description="Carrier" evidence="11">
    <location>
        <begin position="2402"/>
        <end position="2482"/>
    </location>
</feature>
<dbReference type="InterPro" id="IPR029063">
    <property type="entry name" value="SAM-dependent_MTases_sf"/>
</dbReference>
<dbReference type="InterPro" id="IPR009081">
    <property type="entry name" value="PP-bd_ACP"/>
</dbReference>
<dbReference type="Pfam" id="PF08242">
    <property type="entry name" value="Methyltransf_12"/>
    <property type="match status" value="1"/>
</dbReference>
<dbReference type="SUPFAM" id="SSF50129">
    <property type="entry name" value="GroES-like"/>
    <property type="match status" value="1"/>
</dbReference>
<dbReference type="EMBL" id="JAVRRD010000008">
    <property type="protein sequence ID" value="KAK5055906.1"/>
    <property type="molecule type" value="Genomic_DNA"/>
</dbReference>
<dbReference type="InterPro" id="IPR032821">
    <property type="entry name" value="PKS_assoc"/>
</dbReference>
<dbReference type="PANTHER" id="PTHR43775">
    <property type="entry name" value="FATTY ACID SYNTHASE"/>
    <property type="match status" value="1"/>
</dbReference>
<protein>
    <recommendedName>
        <fullName evidence="16">Carrier domain-containing protein</fullName>
    </recommendedName>
</protein>
<dbReference type="InterPro" id="IPR014030">
    <property type="entry name" value="Ketoacyl_synth_N"/>
</dbReference>
<dbReference type="Gene3D" id="3.40.50.150">
    <property type="entry name" value="Vaccinia Virus protein VP39"/>
    <property type="match status" value="1"/>
</dbReference>
<evidence type="ECO:0000256" key="3">
    <source>
        <dbReference type="ARBA" id="ARBA00022603"/>
    </source>
</evidence>
<dbReference type="SUPFAM" id="SSF52151">
    <property type="entry name" value="FabD/lysophospholipase-like"/>
    <property type="match status" value="1"/>
</dbReference>
<dbReference type="SUPFAM" id="SSF53335">
    <property type="entry name" value="S-adenosyl-L-methionine-dependent methyltransferases"/>
    <property type="match status" value="1"/>
</dbReference>
<evidence type="ECO:0000256" key="8">
    <source>
        <dbReference type="ARBA" id="ARBA00023315"/>
    </source>
</evidence>
<dbReference type="Pfam" id="PF02801">
    <property type="entry name" value="Ketoacyl-synt_C"/>
    <property type="match status" value="1"/>
</dbReference>
<dbReference type="InterPro" id="IPR018201">
    <property type="entry name" value="Ketoacyl_synth_AS"/>
</dbReference>
<dbReference type="GO" id="GO:0016491">
    <property type="term" value="F:oxidoreductase activity"/>
    <property type="evidence" value="ECO:0007669"/>
    <property type="project" value="UniProtKB-KW"/>
</dbReference>
<dbReference type="GO" id="GO:0030639">
    <property type="term" value="P:polyketide biosynthetic process"/>
    <property type="evidence" value="ECO:0007669"/>
    <property type="project" value="UniProtKB-ARBA"/>
</dbReference>
<dbReference type="InterPro" id="IPR020841">
    <property type="entry name" value="PKS_Beta-ketoAc_synthase_dom"/>
</dbReference>
<feature type="region of interest" description="N-terminal hotdog fold" evidence="9">
    <location>
        <begin position="925"/>
        <end position="1051"/>
    </location>
</feature>
<dbReference type="PROSITE" id="PS00606">
    <property type="entry name" value="KS3_1"/>
    <property type="match status" value="1"/>
</dbReference>
<dbReference type="Gene3D" id="3.10.129.110">
    <property type="entry name" value="Polyketide synthase dehydratase"/>
    <property type="match status" value="1"/>
</dbReference>
<dbReference type="InterPro" id="IPR001227">
    <property type="entry name" value="Ac_transferase_dom_sf"/>
</dbReference>
<dbReference type="PROSITE" id="PS52004">
    <property type="entry name" value="KS3_2"/>
    <property type="match status" value="1"/>
</dbReference>
<dbReference type="CDD" id="cd02440">
    <property type="entry name" value="AdoMet_MTases"/>
    <property type="match status" value="1"/>
</dbReference>
<dbReference type="InterPro" id="IPR014043">
    <property type="entry name" value="Acyl_transferase_dom"/>
</dbReference>
<evidence type="ECO:0000256" key="6">
    <source>
        <dbReference type="ARBA" id="ARBA00023002"/>
    </source>
</evidence>
<dbReference type="Gene3D" id="3.90.180.10">
    <property type="entry name" value="Medium-chain alcohol dehydrogenases, catalytic domain"/>
    <property type="match status" value="1"/>
</dbReference>
<keyword evidence="3" id="KW-0489">Methyltransferase</keyword>
<evidence type="ECO:0000256" key="10">
    <source>
        <dbReference type="SAM" id="MobiDB-lite"/>
    </source>
</evidence>
<dbReference type="GeneID" id="89980599"/>
<dbReference type="InterPro" id="IPR049900">
    <property type="entry name" value="PKS_mFAS_DH"/>
</dbReference>
<keyword evidence="6" id="KW-0560">Oxidoreductase</keyword>
<dbReference type="Pfam" id="PF00107">
    <property type="entry name" value="ADH_zinc_N"/>
    <property type="match status" value="1"/>
</dbReference>
<feature type="active site" description="Proton acceptor; for dehydratase activity" evidence="9">
    <location>
        <position position="957"/>
    </location>
</feature>
<feature type="compositionally biased region" description="Polar residues" evidence="10">
    <location>
        <begin position="16"/>
        <end position="32"/>
    </location>
</feature>
<dbReference type="SMART" id="SM00826">
    <property type="entry name" value="PKS_DH"/>
    <property type="match status" value="1"/>
</dbReference>
<dbReference type="InterPro" id="IPR057326">
    <property type="entry name" value="KR_dom"/>
</dbReference>
<dbReference type="Pfam" id="PF16197">
    <property type="entry name" value="KAsynt_C_assoc"/>
    <property type="match status" value="1"/>
</dbReference>
<organism evidence="14 15">
    <name type="scientific">Exophiala bonariae</name>
    <dbReference type="NCBI Taxonomy" id="1690606"/>
    <lineage>
        <taxon>Eukaryota</taxon>
        <taxon>Fungi</taxon>
        <taxon>Dikarya</taxon>
        <taxon>Ascomycota</taxon>
        <taxon>Pezizomycotina</taxon>
        <taxon>Eurotiomycetes</taxon>
        <taxon>Chaetothyriomycetidae</taxon>
        <taxon>Chaetothyriales</taxon>
        <taxon>Herpotrichiellaceae</taxon>
        <taxon>Exophiala</taxon>
    </lineage>
</organism>
<dbReference type="GO" id="GO:0031177">
    <property type="term" value="F:phosphopantetheine binding"/>
    <property type="evidence" value="ECO:0007669"/>
    <property type="project" value="InterPro"/>
</dbReference>
<dbReference type="SUPFAM" id="SSF55048">
    <property type="entry name" value="Probable ACP-binding domain of malonyl-CoA ACP transacylase"/>
    <property type="match status" value="1"/>
</dbReference>
<feature type="domain" description="PKS/mFAS DH" evidence="13">
    <location>
        <begin position="925"/>
        <end position="1208"/>
    </location>
</feature>
<dbReference type="InterPro" id="IPR036291">
    <property type="entry name" value="NAD(P)-bd_dom_sf"/>
</dbReference>
<dbReference type="SMART" id="SM00825">
    <property type="entry name" value="PKS_KS"/>
    <property type="match status" value="1"/>
</dbReference>
<keyword evidence="1" id="KW-0596">Phosphopantetheine</keyword>
<evidence type="ECO:0000256" key="5">
    <source>
        <dbReference type="ARBA" id="ARBA00022857"/>
    </source>
</evidence>
<evidence type="ECO:0008006" key="16">
    <source>
        <dbReference type="Google" id="ProtNLM"/>
    </source>
</evidence>
<dbReference type="SUPFAM" id="SSF47336">
    <property type="entry name" value="ACP-like"/>
    <property type="match status" value="1"/>
</dbReference>
<dbReference type="GO" id="GO:0004315">
    <property type="term" value="F:3-oxoacyl-[acyl-carrier-protein] synthase activity"/>
    <property type="evidence" value="ECO:0007669"/>
    <property type="project" value="InterPro"/>
</dbReference>
<evidence type="ECO:0000259" key="13">
    <source>
        <dbReference type="PROSITE" id="PS52019"/>
    </source>
</evidence>
<name>A0AAV9NE82_9EURO</name>
<gene>
    <name evidence="14" type="ORF">LTR84_012456</name>
</gene>
<dbReference type="InterPro" id="IPR006162">
    <property type="entry name" value="Ppantetheine_attach_site"/>
</dbReference>
<dbReference type="InterPro" id="IPR020807">
    <property type="entry name" value="PKS_DH"/>
</dbReference>
<reference evidence="14 15" key="1">
    <citation type="submission" date="2023-08" db="EMBL/GenBank/DDBJ databases">
        <title>Black Yeasts Isolated from many extreme environments.</title>
        <authorList>
            <person name="Coleine C."/>
            <person name="Stajich J.E."/>
            <person name="Selbmann L."/>
        </authorList>
    </citation>
    <scope>NUCLEOTIDE SEQUENCE [LARGE SCALE GENOMIC DNA]</scope>
    <source>
        <strain evidence="14 15">CCFEE 5792</strain>
    </source>
</reference>
<dbReference type="InterPro" id="IPR013149">
    <property type="entry name" value="ADH-like_C"/>
</dbReference>
<keyword evidence="4" id="KW-0808">Transferase</keyword>
<dbReference type="PANTHER" id="PTHR43775:SF49">
    <property type="entry name" value="SYNTHASE, PUTATIVE (JCVI)-RELATED"/>
    <property type="match status" value="1"/>
</dbReference>
<dbReference type="Pfam" id="PF23114">
    <property type="entry name" value="NAD-bd_HRPKS_sdrA"/>
    <property type="match status" value="1"/>
</dbReference>
<dbReference type="InterPro" id="IPR050091">
    <property type="entry name" value="PKS_NRPS_Biosynth_Enz"/>
</dbReference>
<evidence type="ECO:0000256" key="1">
    <source>
        <dbReference type="ARBA" id="ARBA00022450"/>
    </source>
</evidence>
<dbReference type="InterPro" id="IPR013968">
    <property type="entry name" value="PKS_KR"/>
</dbReference>
<dbReference type="InterPro" id="IPR036736">
    <property type="entry name" value="ACP-like_sf"/>
</dbReference>
<evidence type="ECO:0000313" key="15">
    <source>
        <dbReference type="Proteomes" id="UP001358417"/>
    </source>
</evidence>
<keyword evidence="7" id="KW-0511">Multifunctional enzyme</keyword>
<evidence type="ECO:0000256" key="4">
    <source>
        <dbReference type="ARBA" id="ARBA00022679"/>
    </source>
</evidence>